<dbReference type="InterPro" id="IPR001347">
    <property type="entry name" value="SIS_dom"/>
</dbReference>
<evidence type="ECO:0000259" key="4">
    <source>
        <dbReference type="PROSITE" id="PS51464"/>
    </source>
</evidence>
<dbReference type="RefSeq" id="WP_119151542.1">
    <property type="nucleotide sequence ID" value="NZ_JBHSOV010000041.1"/>
</dbReference>
<dbReference type="SUPFAM" id="SSF53697">
    <property type="entry name" value="SIS domain"/>
    <property type="match status" value="1"/>
</dbReference>
<dbReference type="NCBIfam" id="TIGR00274">
    <property type="entry name" value="N-acetylmuramic acid 6-phosphate etherase"/>
    <property type="match status" value="1"/>
</dbReference>
<feature type="domain" description="SIS" evidence="4">
    <location>
        <begin position="57"/>
        <end position="220"/>
    </location>
</feature>
<dbReference type="AlphaFoldDB" id="A0A398CEX9"/>
<dbReference type="EMBL" id="QXJM01000040">
    <property type="protein sequence ID" value="RIE01283.1"/>
    <property type="molecule type" value="Genomic_DNA"/>
</dbReference>
<dbReference type="PANTHER" id="PTHR10088:SF4">
    <property type="entry name" value="GLUCOKINASE REGULATORY PROTEIN"/>
    <property type="match status" value="1"/>
</dbReference>
<comment type="function">
    <text evidence="3">Specifically catalyzes the cleavage of the D-lactyl ether substituent of MurNAc 6-phosphate, producing GlcNAc 6-phosphate and D-lactate.</text>
</comment>
<dbReference type="InterPro" id="IPR046348">
    <property type="entry name" value="SIS_dom_sf"/>
</dbReference>
<protein>
    <recommendedName>
        <fullName evidence="3">N-acetylmuramic acid 6-phosphate etherase</fullName>
        <shortName evidence="3">MurNAc-6-P etherase</shortName>
        <ecNumber evidence="3">4.2.1.126</ecNumber>
    </recommendedName>
    <alternativeName>
        <fullName evidence="3">N-acetylmuramic acid 6-phosphate hydrolase</fullName>
    </alternativeName>
    <alternativeName>
        <fullName evidence="3">N-acetylmuramic acid 6-phosphate lyase</fullName>
    </alternativeName>
</protein>
<dbReference type="PROSITE" id="PS51464">
    <property type="entry name" value="SIS"/>
    <property type="match status" value="1"/>
</dbReference>
<dbReference type="OrthoDB" id="9813395at2"/>
<comment type="pathway">
    <text evidence="3">Amino-sugar metabolism; N-acetylmuramate degradation.</text>
</comment>
<dbReference type="CDD" id="cd05007">
    <property type="entry name" value="SIS_Etherase"/>
    <property type="match status" value="1"/>
</dbReference>
<dbReference type="PANTHER" id="PTHR10088">
    <property type="entry name" value="GLUCOKINASE REGULATORY PROTEIN"/>
    <property type="match status" value="1"/>
</dbReference>
<comment type="subunit">
    <text evidence="3">Homodimer.</text>
</comment>
<comment type="similarity">
    <text evidence="3">Belongs to the GCKR-like family. MurNAc-6-P etherase subfamily.</text>
</comment>
<dbReference type="FunFam" id="3.40.50.10490:FF:000014">
    <property type="entry name" value="N-acetylmuramic acid 6-phosphate etherase"/>
    <property type="match status" value="1"/>
</dbReference>
<dbReference type="InterPro" id="IPR040190">
    <property type="entry name" value="MURQ/GCKR"/>
</dbReference>
<proteinExistence type="inferred from homology"/>
<accession>A0A398CEX9</accession>
<feature type="active site" evidence="3">
    <location>
        <position position="116"/>
    </location>
</feature>
<gene>
    <name evidence="3 5" type="primary">murQ</name>
    <name evidence="5" type="ORF">D3H35_23135</name>
</gene>
<feature type="active site" description="Proton donor" evidence="3">
    <location>
        <position position="85"/>
    </location>
</feature>
<dbReference type="EC" id="4.2.1.126" evidence="3"/>
<name>A0A398CEX9_9BACL</name>
<dbReference type="GO" id="GO:0097367">
    <property type="term" value="F:carbohydrate derivative binding"/>
    <property type="evidence" value="ECO:0007669"/>
    <property type="project" value="InterPro"/>
</dbReference>
<evidence type="ECO:0000313" key="6">
    <source>
        <dbReference type="Proteomes" id="UP000266340"/>
    </source>
</evidence>
<sequence length="304" mass="32744">MFHILDSLTTERQNEATRNIDRMSTRQMIELINGEDRLIADAVASIIPQITDAVEAIVQRLRGGGRLIYMGAGSSGRLGILDASECPPTYGTDPQTVQGIIAGGDIAIKSAVEGAEDNDELGMEDIRNLQITSADIVVGISASGRTPYVIGAMKEASTIGAAVIGISNNRGCPMGNYADYMLECDVGPEVVLGSTRMKAGTAQKMILNMLTTASMIRLGKVYDNIMVDLTPSNEKLVWRAKRTIQMATGVSDEKAEQAFEDSHRHVKKAIVMLLADVTCEEAGQLLERAEGNVRTAIESKEIQI</sequence>
<dbReference type="InterPro" id="IPR005488">
    <property type="entry name" value="Etherase_MurQ"/>
</dbReference>
<dbReference type="Pfam" id="PF22645">
    <property type="entry name" value="GKRP_SIS_N"/>
    <property type="match status" value="1"/>
</dbReference>
<comment type="miscellaneous">
    <text evidence="3">A lyase-type mechanism (elimination/hydration) is suggested for the cleavage of the lactyl ether bond of MurNAc 6-phosphate, with the formation of an alpha,beta-unsaturated aldehyde intermediate with (E)-stereochemistry, followed by the syn addition of water to give product.</text>
</comment>
<evidence type="ECO:0000313" key="5">
    <source>
        <dbReference type="EMBL" id="RIE01283.1"/>
    </source>
</evidence>
<dbReference type="UniPathway" id="UPA00342"/>
<dbReference type="GO" id="GO:0009254">
    <property type="term" value="P:peptidoglycan turnover"/>
    <property type="evidence" value="ECO:0007669"/>
    <property type="project" value="TreeGrafter"/>
</dbReference>
<dbReference type="Gene3D" id="3.40.50.10490">
    <property type="entry name" value="Glucose-6-phosphate isomerase like protein, domain 1"/>
    <property type="match status" value="1"/>
</dbReference>
<keyword evidence="2 3" id="KW-0119">Carbohydrate metabolism</keyword>
<comment type="caution">
    <text evidence="5">The sequence shown here is derived from an EMBL/GenBank/DDBJ whole genome shotgun (WGS) entry which is preliminary data.</text>
</comment>
<dbReference type="NCBIfam" id="NF009222">
    <property type="entry name" value="PRK12570.1"/>
    <property type="match status" value="1"/>
</dbReference>
<keyword evidence="6" id="KW-1185">Reference proteome</keyword>
<dbReference type="Gene3D" id="1.10.8.1080">
    <property type="match status" value="1"/>
</dbReference>
<dbReference type="Proteomes" id="UP000266340">
    <property type="component" value="Unassembled WGS sequence"/>
</dbReference>
<evidence type="ECO:0000256" key="2">
    <source>
        <dbReference type="ARBA" id="ARBA00023277"/>
    </source>
</evidence>
<organism evidence="5 6">
    <name type="scientific">Cohnella faecalis</name>
    <dbReference type="NCBI Taxonomy" id="2315694"/>
    <lineage>
        <taxon>Bacteria</taxon>
        <taxon>Bacillati</taxon>
        <taxon>Bacillota</taxon>
        <taxon>Bacilli</taxon>
        <taxon>Bacillales</taxon>
        <taxon>Paenibacillaceae</taxon>
        <taxon>Cohnella</taxon>
    </lineage>
</organism>
<dbReference type="HAMAP" id="MF_00068">
    <property type="entry name" value="MurQ"/>
    <property type="match status" value="1"/>
</dbReference>
<dbReference type="GO" id="GO:0046348">
    <property type="term" value="P:amino sugar catabolic process"/>
    <property type="evidence" value="ECO:0007669"/>
    <property type="project" value="InterPro"/>
</dbReference>
<reference evidence="5 6" key="1">
    <citation type="submission" date="2018-09" db="EMBL/GenBank/DDBJ databases">
        <title>Cohnella cavernae sp. nov., isolated from a karst cave.</title>
        <authorList>
            <person name="Zhu H."/>
        </authorList>
    </citation>
    <scope>NUCLEOTIDE SEQUENCE [LARGE SCALE GENOMIC DNA]</scope>
    <source>
        <strain evidence="5 6">K2E09-144</strain>
    </source>
</reference>
<dbReference type="NCBIfam" id="NF003915">
    <property type="entry name" value="PRK05441.1"/>
    <property type="match status" value="1"/>
</dbReference>
<keyword evidence="1 3" id="KW-0456">Lyase</keyword>
<dbReference type="GO" id="GO:0016803">
    <property type="term" value="F:ether hydrolase activity"/>
    <property type="evidence" value="ECO:0007669"/>
    <property type="project" value="TreeGrafter"/>
</dbReference>
<dbReference type="GO" id="GO:0016835">
    <property type="term" value="F:carbon-oxygen lyase activity"/>
    <property type="evidence" value="ECO:0007669"/>
    <property type="project" value="UniProtKB-UniRule"/>
</dbReference>
<evidence type="ECO:0000256" key="3">
    <source>
        <dbReference type="HAMAP-Rule" id="MF_00068"/>
    </source>
</evidence>
<evidence type="ECO:0000256" key="1">
    <source>
        <dbReference type="ARBA" id="ARBA00023239"/>
    </source>
</evidence>
<comment type="catalytic activity">
    <reaction evidence="3">
        <text>N-acetyl-D-muramate 6-phosphate + H2O = N-acetyl-D-glucosamine 6-phosphate + (R)-lactate</text>
        <dbReference type="Rhea" id="RHEA:26410"/>
        <dbReference type="ChEBI" id="CHEBI:15377"/>
        <dbReference type="ChEBI" id="CHEBI:16004"/>
        <dbReference type="ChEBI" id="CHEBI:57513"/>
        <dbReference type="ChEBI" id="CHEBI:58722"/>
        <dbReference type="EC" id="4.2.1.126"/>
    </reaction>
</comment>
<dbReference type="GO" id="GO:0097173">
    <property type="term" value="P:N-acetylmuramic acid catabolic process"/>
    <property type="evidence" value="ECO:0007669"/>
    <property type="project" value="UniProtKB-UniPathway"/>
</dbReference>